<dbReference type="STRING" id="1182543.W9XIK9"/>
<comment type="caution">
    <text evidence="1">The sequence shown here is derived from an EMBL/GenBank/DDBJ whole genome shotgun (WGS) entry which is preliminary data.</text>
</comment>
<dbReference type="eggNOG" id="ENOG502SUTN">
    <property type="taxonomic scope" value="Eukaryota"/>
</dbReference>
<organism evidence="1 2">
    <name type="scientific">Cladophialophora psammophila CBS 110553</name>
    <dbReference type="NCBI Taxonomy" id="1182543"/>
    <lineage>
        <taxon>Eukaryota</taxon>
        <taxon>Fungi</taxon>
        <taxon>Dikarya</taxon>
        <taxon>Ascomycota</taxon>
        <taxon>Pezizomycotina</taxon>
        <taxon>Eurotiomycetes</taxon>
        <taxon>Chaetothyriomycetidae</taxon>
        <taxon>Chaetothyriales</taxon>
        <taxon>Herpotrichiellaceae</taxon>
        <taxon>Cladophialophora</taxon>
    </lineage>
</organism>
<keyword evidence="2" id="KW-1185">Reference proteome</keyword>
<proteinExistence type="predicted"/>
<reference evidence="1 2" key="1">
    <citation type="submission" date="2013-03" db="EMBL/GenBank/DDBJ databases">
        <title>The Genome Sequence of Cladophialophora psammophila CBS 110553.</title>
        <authorList>
            <consortium name="The Broad Institute Genomics Platform"/>
            <person name="Cuomo C."/>
            <person name="de Hoog S."/>
            <person name="Gorbushina A."/>
            <person name="Walker B."/>
            <person name="Young S.K."/>
            <person name="Zeng Q."/>
            <person name="Gargeya S."/>
            <person name="Fitzgerald M."/>
            <person name="Haas B."/>
            <person name="Abouelleil A."/>
            <person name="Allen A.W."/>
            <person name="Alvarado L."/>
            <person name="Arachchi H.M."/>
            <person name="Berlin A.M."/>
            <person name="Chapman S.B."/>
            <person name="Gainer-Dewar J."/>
            <person name="Goldberg J."/>
            <person name="Griggs A."/>
            <person name="Gujja S."/>
            <person name="Hansen M."/>
            <person name="Howarth C."/>
            <person name="Imamovic A."/>
            <person name="Ireland A."/>
            <person name="Larimer J."/>
            <person name="McCowan C."/>
            <person name="Murphy C."/>
            <person name="Pearson M."/>
            <person name="Poon T.W."/>
            <person name="Priest M."/>
            <person name="Roberts A."/>
            <person name="Saif S."/>
            <person name="Shea T."/>
            <person name="Sisk P."/>
            <person name="Sykes S."/>
            <person name="Wortman J."/>
            <person name="Nusbaum C."/>
            <person name="Birren B."/>
        </authorList>
    </citation>
    <scope>NUCLEOTIDE SEQUENCE [LARGE SCALE GENOMIC DNA]</scope>
    <source>
        <strain evidence="1 2">CBS 110553</strain>
    </source>
</reference>
<dbReference type="InterPro" id="IPR011008">
    <property type="entry name" value="Dimeric_a/b-barrel"/>
</dbReference>
<name>W9XIK9_9EURO</name>
<dbReference type="RefSeq" id="XP_007745051.1">
    <property type="nucleotide sequence ID" value="XM_007746861.1"/>
</dbReference>
<evidence type="ECO:0008006" key="3">
    <source>
        <dbReference type="Google" id="ProtNLM"/>
    </source>
</evidence>
<dbReference type="Proteomes" id="UP000019471">
    <property type="component" value="Unassembled WGS sequence"/>
</dbReference>
<accession>W9XIK9</accession>
<dbReference type="Gene3D" id="3.30.70.100">
    <property type="match status" value="2"/>
</dbReference>
<dbReference type="GeneID" id="19190978"/>
<dbReference type="EMBL" id="AMGX01000009">
    <property type="protein sequence ID" value="EXJ70199.1"/>
    <property type="molecule type" value="Genomic_DNA"/>
</dbReference>
<evidence type="ECO:0000313" key="2">
    <source>
        <dbReference type="Proteomes" id="UP000019471"/>
    </source>
</evidence>
<dbReference type="SUPFAM" id="SSF54909">
    <property type="entry name" value="Dimeric alpha+beta barrel"/>
    <property type="match status" value="1"/>
</dbReference>
<sequence length="226" mass="25825">MGVTEIVFLPLQDDKFPNDQTSPNGQLHHHLIQTILSQPGVQRVYWGREIENPLMLRWFVDWDDIENHKRFMNADAYRPFVERIGTIVAGAAKAYHAQLRPHPPVAALSNTTSPITEVVTMWFPNTYPQKDQDNVTEDVENFISIFENHAHNYTASAAGWVDEEIDIPGMEERGKAYVLLVGWTSVEAHMQFRETQAFKDSIHFVMGAKNLKKIEAVHVSLTEVTK</sequence>
<evidence type="ECO:0000313" key="1">
    <source>
        <dbReference type="EMBL" id="EXJ70199.1"/>
    </source>
</evidence>
<gene>
    <name evidence="1" type="ORF">A1O5_06267</name>
</gene>
<protein>
    <recommendedName>
        <fullName evidence="3">ABM domain-containing protein</fullName>
    </recommendedName>
</protein>
<dbReference type="HOGENOM" id="CLU_081631_2_2_1"/>
<dbReference type="AlphaFoldDB" id="W9XIK9"/>
<dbReference type="OrthoDB" id="3830579at2759"/>